<evidence type="ECO:0000256" key="1">
    <source>
        <dbReference type="SAM" id="MobiDB-lite"/>
    </source>
</evidence>
<organism evidence="2 3">
    <name type="scientific">Brassica cretica</name>
    <name type="common">Mustard</name>
    <dbReference type="NCBI Taxonomy" id="69181"/>
    <lineage>
        <taxon>Eukaryota</taxon>
        <taxon>Viridiplantae</taxon>
        <taxon>Streptophyta</taxon>
        <taxon>Embryophyta</taxon>
        <taxon>Tracheophyta</taxon>
        <taxon>Spermatophyta</taxon>
        <taxon>Magnoliopsida</taxon>
        <taxon>eudicotyledons</taxon>
        <taxon>Gunneridae</taxon>
        <taxon>Pentapetalae</taxon>
        <taxon>rosids</taxon>
        <taxon>malvids</taxon>
        <taxon>Brassicales</taxon>
        <taxon>Brassicaceae</taxon>
        <taxon>Brassiceae</taxon>
        <taxon>Brassica</taxon>
    </lineage>
</organism>
<sequence length="231" mass="26665">MCFVSRVYCFAQDVWNSLNYPLPPSGFSNSSVFLNLHFLVEEAKKPAADPSKHRSFPWILWHLWKARNTILFERCKLSTETIKSKALEDTEIWFQANQPVVTERPRSDTSTWMKPPFGTLKCNVGSSWYNDQQLSGAAWILRNHNVNIRRYESMYTIAEHKGLTGRKRIWVSMVHGGSSRRFVGLRDEVHGGGGEKRRVVRDPAKVWCPRRRRREVVKNGGGRDVSTSKSK</sequence>
<gene>
    <name evidence="2" type="ORF">DY000_02037832</name>
</gene>
<protein>
    <submittedName>
        <fullName evidence="2">Uncharacterized protein</fullName>
    </submittedName>
</protein>
<dbReference type="Proteomes" id="UP000266723">
    <property type="component" value="Unassembled WGS sequence"/>
</dbReference>
<keyword evidence="3" id="KW-1185">Reference proteome</keyword>
<evidence type="ECO:0000313" key="2">
    <source>
        <dbReference type="EMBL" id="KAF3527223.1"/>
    </source>
</evidence>
<evidence type="ECO:0000313" key="3">
    <source>
        <dbReference type="Proteomes" id="UP000266723"/>
    </source>
</evidence>
<name>A0ABQ7B4P9_BRACR</name>
<proteinExistence type="predicted"/>
<comment type="caution">
    <text evidence="2">The sequence shown here is derived from an EMBL/GenBank/DDBJ whole genome shotgun (WGS) entry which is preliminary data.</text>
</comment>
<feature type="region of interest" description="Disordered" evidence="1">
    <location>
        <begin position="211"/>
        <end position="231"/>
    </location>
</feature>
<accession>A0ABQ7B4P9</accession>
<reference evidence="2 3" key="1">
    <citation type="journal article" date="2020" name="BMC Genomics">
        <title>Intraspecific diversification of the crop wild relative Brassica cretica Lam. using demographic model selection.</title>
        <authorList>
            <person name="Kioukis A."/>
            <person name="Michalopoulou V.A."/>
            <person name="Briers L."/>
            <person name="Pirintsos S."/>
            <person name="Studholme D.J."/>
            <person name="Pavlidis P."/>
            <person name="Sarris P.F."/>
        </authorList>
    </citation>
    <scope>NUCLEOTIDE SEQUENCE [LARGE SCALE GENOMIC DNA]</scope>
    <source>
        <strain evidence="3">cv. PFS-1207/04</strain>
    </source>
</reference>
<dbReference type="EMBL" id="QGKV02001507">
    <property type="protein sequence ID" value="KAF3527223.1"/>
    <property type="molecule type" value="Genomic_DNA"/>
</dbReference>